<comment type="caution">
    <text evidence="2">The sequence shown here is derived from an EMBL/GenBank/DDBJ whole genome shotgun (WGS) entry which is preliminary data.</text>
</comment>
<name>A0A0F8Z366_9ZZZZ</name>
<gene>
    <name evidence="2" type="ORF">LCGC14_3020210</name>
</gene>
<protein>
    <recommendedName>
        <fullName evidence="1">Phage replisome organiser N-terminal domain-containing protein</fullName>
    </recommendedName>
</protein>
<evidence type="ECO:0000313" key="2">
    <source>
        <dbReference type="EMBL" id="KKK60854.1"/>
    </source>
</evidence>
<dbReference type="Pfam" id="PF09681">
    <property type="entry name" value="Phage_rep_org_N"/>
    <property type="match status" value="1"/>
</dbReference>
<sequence length="162" mass="18820">MSKRYYWIKLSQNFFGLKEIKVLKKMENGSDYILFWQELLLASLDYTDETQKTGLLSFKENIPWSQELMEDVFGYSREIITGAMTMFKNLGMITVTESGEMWANDIERLIGKESDSAERVRKHRAKIKLLEDNSVTCNVTSNVTSNITGNKKCNVEMEMEME</sequence>
<dbReference type="AlphaFoldDB" id="A0A0F8Z366"/>
<dbReference type="NCBIfam" id="TIGR01714">
    <property type="entry name" value="phage_rep_org_N"/>
    <property type="match status" value="1"/>
</dbReference>
<accession>A0A0F8Z366</accession>
<dbReference type="InterPro" id="IPR010056">
    <property type="entry name" value="Phage_rep_org__N"/>
</dbReference>
<dbReference type="EMBL" id="LAZR01062764">
    <property type="protein sequence ID" value="KKK60854.1"/>
    <property type="molecule type" value="Genomic_DNA"/>
</dbReference>
<organism evidence="2">
    <name type="scientific">marine sediment metagenome</name>
    <dbReference type="NCBI Taxonomy" id="412755"/>
    <lineage>
        <taxon>unclassified sequences</taxon>
        <taxon>metagenomes</taxon>
        <taxon>ecological metagenomes</taxon>
    </lineage>
</organism>
<evidence type="ECO:0000259" key="1">
    <source>
        <dbReference type="Pfam" id="PF09681"/>
    </source>
</evidence>
<feature type="domain" description="Phage replisome organiser N-terminal" evidence="1">
    <location>
        <begin position="7"/>
        <end position="128"/>
    </location>
</feature>
<reference evidence="2" key="1">
    <citation type="journal article" date="2015" name="Nature">
        <title>Complex archaea that bridge the gap between prokaryotes and eukaryotes.</title>
        <authorList>
            <person name="Spang A."/>
            <person name="Saw J.H."/>
            <person name="Jorgensen S.L."/>
            <person name="Zaremba-Niedzwiedzka K."/>
            <person name="Martijn J."/>
            <person name="Lind A.E."/>
            <person name="van Eijk R."/>
            <person name="Schleper C."/>
            <person name="Guy L."/>
            <person name="Ettema T.J."/>
        </authorList>
    </citation>
    <scope>NUCLEOTIDE SEQUENCE</scope>
</reference>
<proteinExistence type="predicted"/>
<feature type="non-terminal residue" evidence="2">
    <location>
        <position position="162"/>
    </location>
</feature>